<dbReference type="EMBL" id="LPUY01000101">
    <property type="protein sequence ID" value="KUP91237.1"/>
    <property type="molecule type" value="Genomic_DNA"/>
</dbReference>
<dbReference type="RefSeq" id="WP_068247791.1">
    <property type="nucleotide sequence ID" value="NZ_LPUY01000101.1"/>
</dbReference>
<sequence>MSELRQTGPGDTTARGRYAYDRFTTGLILDDLRFRRSDPGPGDPLPAFDLACVGATDEEPGRLRSDMLGPRPVLLVFGSRTCPVTVSARAPLARLHAEFGAKIRFVLVNTREAHPGEYIPQPKTQAQKHAHARQLGAFMGAHFEVVVDTIDGRLHRALGPKPNSAYLVSPDGVILYRAHWANDMDGLVPALAAAAAGRRPTQSKSRALIRPLLRAIGHLPSVIETGGPKVERDVWRAVAPFAVLGRLSQLFRFLAPDRRGPMALGLCGGVLCLALWYGLAG</sequence>
<dbReference type="PATRIC" id="fig|1768241.3.peg.4094"/>
<name>A0A132BTU5_9RHOB</name>
<evidence type="ECO:0000313" key="3">
    <source>
        <dbReference type="Proteomes" id="UP000068382"/>
    </source>
</evidence>
<reference evidence="2 3" key="1">
    <citation type="submission" date="2015-12" db="EMBL/GenBank/DDBJ databases">
        <title>Genome sequence of the marine Rhodobacteraceae strain O3.65, Candidatus Tritonibacter horizontis.</title>
        <authorList>
            <person name="Poehlein A."/>
            <person name="Giebel H.A."/>
            <person name="Voget S."/>
            <person name="Brinkhoff T."/>
        </authorList>
    </citation>
    <scope>NUCLEOTIDE SEQUENCE [LARGE SCALE GENOMIC DNA]</scope>
    <source>
        <strain evidence="2 3">O3.65</strain>
    </source>
</reference>
<accession>A0A132BTU5</accession>
<comment type="caution">
    <text evidence="2">The sequence shown here is derived from an EMBL/GenBank/DDBJ whole genome shotgun (WGS) entry which is preliminary data.</text>
</comment>
<organism evidence="2 3">
    <name type="scientific">Tritonibacter horizontis</name>
    <dbReference type="NCBI Taxonomy" id="1768241"/>
    <lineage>
        <taxon>Bacteria</taxon>
        <taxon>Pseudomonadati</taxon>
        <taxon>Pseudomonadota</taxon>
        <taxon>Alphaproteobacteria</taxon>
        <taxon>Rhodobacterales</taxon>
        <taxon>Paracoccaceae</taxon>
        <taxon>Tritonibacter</taxon>
    </lineage>
</organism>
<keyword evidence="3" id="KW-1185">Reference proteome</keyword>
<dbReference type="Gene3D" id="3.40.30.10">
    <property type="entry name" value="Glutaredoxin"/>
    <property type="match status" value="1"/>
</dbReference>
<dbReference type="InterPro" id="IPR000643">
    <property type="entry name" value="Iodothyronine_deiodinase"/>
</dbReference>
<dbReference type="AlphaFoldDB" id="A0A132BTU5"/>
<protein>
    <submittedName>
        <fullName evidence="2">Iodothyronine deiodinase</fullName>
    </submittedName>
</protein>
<keyword evidence="1" id="KW-0812">Transmembrane</keyword>
<dbReference type="Pfam" id="PF00837">
    <property type="entry name" value="T4_deiodinase"/>
    <property type="match status" value="1"/>
</dbReference>
<keyword evidence="1" id="KW-1133">Transmembrane helix</keyword>
<evidence type="ECO:0000313" key="2">
    <source>
        <dbReference type="EMBL" id="KUP91237.1"/>
    </source>
</evidence>
<dbReference type="GO" id="GO:0004800">
    <property type="term" value="F:thyroxine 5'-deiodinase activity"/>
    <property type="evidence" value="ECO:0007669"/>
    <property type="project" value="InterPro"/>
</dbReference>
<gene>
    <name evidence="2" type="ORF">TRIHO_39240</name>
</gene>
<dbReference type="OrthoDB" id="119679at2"/>
<dbReference type="SUPFAM" id="SSF52833">
    <property type="entry name" value="Thioredoxin-like"/>
    <property type="match status" value="1"/>
</dbReference>
<feature type="transmembrane region" description="Helical" evidence="1">
    <location>
        <begin position="262"/>
        <end position="279"/>
    </location>
</feature>
<evidence type="ECO:0000256" key="1">
    <source>
        <dbReference type="SAM" id="Phobius"/>
    </source>
</evidence>
<proteinExistence type="predicted"/>
<keyword evidence="1" id="KW-0472">Membrane</keyword>
<dbReference type="InterPro" id="IPR036249">
    <property type="entry name" value="Thioredoxin-like_sf"/>
</dbReference>
<dbReference type="Proteomes" id="UP000068382">
    <property type="component" value="Unassembled WGS sequence"/>
</dbReference>